<sequence length="63" mass="7178">MTTNTKRAYKLQEFVAHSSNVNCLEISRDSGCYKVILDCTPELRAYYAKCGFVDKGVQMAVYF</sequence>
<dbReference type="AlphaFoldDB" id="A0A1D6FNF4"/>
<dbReference type="PaxDb" id="4577-GRMZM2G104234_P01"/>
<protein>
    <submittedName>
        <fullName evidence="1">Glucosamine 6-phosphate N-acetyltransferase</fullName>
    </submittedName>
</protein>
<dbReference type="Gene3D" id="3.40.630.30">
    <property type="match status" value="1"/>
</dbReference>
<dbReference type="GO" id="GO:0016740">
    <property type="term" value="F:transferase activity"/>
    <property type="evidence" value="ECO:0007669"/>
    <property type="project" value="UniProtKB-KW"/>
</dbReference>
<organism evidence="1">
    <name type="scientific">Zea mays</name>
    <name type="common">Maize</name>
    <dbReference type="NCBI Taxonomy" id="4577"/>
    <lineage>
        <taxon>Eukaryota</taxon>
        <taxon>Viridiplantae</taxon>
        <taxon>Streptophyta</taxon>
        <taxon>Embryophyta</taxon>
        <taxon>Tracheophyta</taxon>
        <taxon>Spermatophyta</taxon>
        <taxon>Magnoliopsida</taxon>
        <taxon>Liliopsida</taxon>
        <taxon>Poales</taxon>
        <taxon>Poaceae</taxon>
        <taxon>PACMAD clade</taxon>
        <taxon>Panicoideae</taxon>
        <taxon>Andropogonodae</taxon>
        <taxon>Andropogoneae</taxon>
        <taxon>Tripsacinae</taxon>
        <taxon>Zea</taxon>
    </lineage>
</organism>
<evidence type="ECO:0000313" key="1">
    <source>
        <dbReference type="EMBL" id="AQK93187.1"/>
    </source>
</evidence>
<keyword evidence="1" id="KW-0808">Transferase</keyword>
<dbReference type="SMR" id="A0A1D6FNF4"/>
<gene>
    <name evidence="1" type="ORF">ZEAMMB73_Zm00001d009984</name>
</gene>
<dbReference type="InParanoid" id="A0A1D6FNF4"/>
<dbReference type="GO" id="GO:0006048">
    <property type="term" value="P:UDP-N-acetylglucosamine biosynthetic process"/>
    <property type="evidence" value="ECO:0007669"/>
    <property type="project" value="UniProtKB-UniPathway"/>
</dbReference>
<accession>A0A1D6FNF4</accession>
<dbReference type="SUPFAM" id="SSF55729">
    <property type="entry name" value="Acyl-CoA N-acyltransferases (Nat)"/>
    <property type="match status" value="1"/>
</dbReference>
<dbReference type="EMBL" id="CM000784">
    <property type="protein sequence ID" value="AQK93187.1"/>
    <property type="molecule type" value="Genomic_DNA"/>
</dbReference>
<reference evidence="1" key="1">
    <citation type="submission" date="2015-12" db="EMBL/GenBank/DDBJ databases">
        <title>Update maize B73 reference genome by single molecule sequencing technologies.</title>
        <authorList>
            <consortium name="Maize Genome Sequencing Project"/>
            <person name="Ware D."/>
        </authorList>
    </citation>
    <scope>NUCLEOTIDE SEQUENCE</scope>
    <source>
        <tissue evidence="1">Seedling</tissue>
    </source>
</reference>
<dbReference type="STRING" id="4577.A0A1D6FNF4"/>
<proteinExistence type="predicted"/>
<dbReference type="InterPro" id="IPR016181">
    <property type="entry name" value="Acyl_CoA_acyltransferase"/>
</dbReference>
<name>A0A1D6FNF4_MAIZE</name>
<dbReference type="UniPathway" id="UPA00113">
    <property type="reaction ID" value="UER00529"/>
</dbReference>